<feature type="binding site" evidence="11">
    <location>
        <begin position="154"/>
        <end position="156"/>
    </location>
    <ligand>
        <name>CTP</name>
        <dbReference type="ChEBI" id="CHEBI:37563"/>
        <note>allosteric inhibitor</note>
    </ligand>
</feature>
<dbReference type="GO" id="GO:0004359">
    <property type="term" value="F:glutaminase activity"/>
    <property type="evidence" value="ECO:0007669"/>
    <property type="project" value="RHEA"/>
</dbReference>
<dbReference type="RefSeq" id="WP_146966409.1">
    <property type="nucleotide sequence ID" value="NZ_AP019822.1"/>
</dbReference>
<feature type="binding site" evidence="11">
    <location>
        <begin position="194"/>
        <end position="199"/>
    </location>
    <ligand>
        <name>CTP</name>
        <dbReference type="ChEBI" id="CHEBI:37563"/>
        <note>allosteric inhibitor</note>
    </ligand>
</feature>
<feature type="binding site" evidence="11">
    <location>
        <position position="60"/>
    </location>
    <ligand>
        <name>L-glutamine</name>
        <dbReference type="ChEBI" id="CHEBI:58359"/>
    </ligand>
</feature>
<evidence type="ECO:0000256" key="3">
    <source>
        <dbReference type="ARBA" id="ARBA00022598"/>
    </source>
</evidence>
<keyword evidence="4 11" id="KW-0479">Metal-binding</keyword>
<evidence type="ECO:0000256" key="5">
    <source>
        <dbReference type="ARBA" id="ARBA00022741"/>
    </source>
</evidence>
<dbReference type="GO" id="GO:0019856">
    <property type="term" value="P:pyrimidine nucleobase biosynthetic process"/>
    <property type="evidence" value="ECO:0007669"/>
    <property type="project" value="TreeGrafter"/>
</dbReference>
<dbReference type="STRING" id="714315.GCA_000516535_01086"/>
<comment type="pathway">
    <text evidence="1 11">Pyrimidine metabolism; CTP biosynthesis via de novo pathway; CTP from UDP: step 2/2.</text>
</comment>
<evidence type="ECO:0000313" key="15">
    <source>
        <dbReference type="Proteomes" id="UP000321606"/>
    </source>
</evidence>
<dbReference type="AlphaFoldDB" id="A0A510JA17"/>
<dbReference type="GO" id="GO:0042802">
    <property type="term" value="F:identical protein binding"/>
    <property type="evidence" value="ECO:0007669"/>
    <property type="project" value="TreeGrafter"/>
</dbReference>
<dbReference type="GO" id="GO:0044210">
    <property type="term" value="P:'de novo' CTP biosynthetic process"/>
    <property type="evidence" value="ECO:0007669"/>
    <property type="project" value="UniProtKB-UniRule"/>
</dbReference>
<dbReference type="InterPro" id="IPR029062">
    <property type="entry name" value="Class_I_gatase-like"/>
</dbReference>
<feature type="binding site" evidence="11">
    <location>
        <position position="19"/>
    </location>
    <ligand>
        <name>UTP</name>
        <dbReference type="ChEBI" id="CHEBI:46398"/>
    </ligand>
</feature>
<feature type="binding site" evidence="11">
    <location>
        <position position="230"/>
    </location>
    <ligand>
        <name>CTP</name>
        <dbReference type="ChEBI" id="CHEBI:37563"/>
        <note>allosteric inhibitor</note>
    </ligand>
</feature>
<dbReference type="PANTHER" id="PTHR11550:SF0">
    <property type="entry name" value="CTP SYNTHASE-RELATED"/>
    <property type="match status" value="1"/>
</dbReference>
<dbReference type="Pfam" id="PF00117">
    <property type="entry name" value="GATase"/>
    <property type="match status" value="1"/>
</dbReference>
<dbReference type="InterPro" id="IPR004468">
    <property type="entry name" value="CTP_synthase"/>
</dbReference>
<comment type="catalytic activity">
    <reaction evidence="11">
        <text>UTP + NH4(+) + ATP = CTP + ADP + phosphate + 2 H(+)</text>
        <dbReference type="Rhea" id="RHEA:16597"/>
        <dbReference type="ChEBI" id="CHEBI:15378"/>
        <dbReference type="ChEBI" id="CHEBI:28938"/>
        <dbReference type="ChEBI" id="CHEBI:30616"/>
        <dbReference type="ChEBI" id="CHEBI:37563"/>
        <dbReference type="ChEBI" id="CHEBI:43474"/>
        <dbReference type="ChEBI" id="CHEBI:46398"/>
        <dbReference type="ChEBI" id="CHEBI:456216"/>
    </reaction>
</comment>
<feature type="binding site" evidence="11">
    <location>
        <position position="248"/>
    </location>
    <ligand>
        <name>ATP</name>
        <dbReference type="ChEBI" id="CHEBI:30616"/>
    </ligand>
</feature>
<keyword evidence="3 11" id="KW-0436">Ligase</keyword>
<evidence type="ECO:0000256" key="9">
    <source>
        <dbReference type="ARBA" id="ARBA00022975"/>
    </source>
</evidence>
<dbReference type="GO" id="GO:0046872">
    <property type="term" value="F:metal ion binding"/>
    <property type="evidence" value="ECO:0007669"/>
    <property type="project" value="UniProtKB-KW"/>
</dbReference>
<dbReference type="UniPathway" id="UPA00159">
    <property type="reaction ID" value="UER00277"/>
</dbReference>
<dbReference type="GO" id="GO:0003883">
    <property type="term" value="F:CTP synthase activity"/>
    <property type="evidence" value="ECO:0007669"/>
    <property type="project" value="UniProtKB-UniRule"/>
</dbReference>
<evidence type="ECO:0000256" key="1">
    <source>
        <dbReference type="ARBA" id="ARBA00005171"/>
    </source>
</evidence>
<comment type="similarity">
    <text evidence="2 11">Belongs to the CTP synthase family.</text>
</comment>
<dbReference type="SUPFAM" id="SSF52317">
    <property type="entry name" value="Class I glutamine amidotransferase-like"/>
    <property type="match status" value="1"/>
</dbReference>
<dbReference type="FunFam" id="3.40.50.880:FF:000002">
    <property type="entry name" value="CTP synthase"/>
    <property type="match status" value="1"/>
</dbReference>
<dbReference type="CDD" id="cd01746">
    <property type="entry name" value="GATase1_CTP_Synthase"/>
    <property type="match status" value="1"/>
</dbReference>
<keyword evidence="9 11" id="KW-0665">Pyrimidine biosynthesis</keyword>
<feature type="binding site" evidence="11">
    <location>
        <position position="19"/>
    </location>
    <ligand>
        <name>CTP</name>
        <dbReference type="ChEBI" id="CHEBI:37563"/>
        <note>allosteric inhibitor</note>
    </ligand>
</feature>
<dbReference type="GO" id="GO:0005829">
    <property type="term" value="C:cytosol"/>
    <property type="evidence" value="ECO:0007669"/>
    <property type="project" value="TreeGrafter"/>
</dbReference>
<dbReference type="InterPro" id="IPR017926">
    <property type="entry name" value="GATASE"/>
</dbReference>
<dbReference type="CDD" id="cd03113">
    <property type="entry name" value="CTPS_N"/>
    <property type="match status" value="1"/>
</dbReference>
<evidence type="ECO:0000256" key="7">
    <source>
        <dbReference type="ARBA" id="ARBA00022842"/>
    </source>
</evidence>
<feature type="binding site" evidence="11">
    <location>
        <position position="77"/>
    </location>
    <ligand>
        <name>Mg(2+)</name>
        <dbReference type="ChEBI" id="CHEBI:18420"/>
    </ligand>
</feature>
<dbReference type="InterPro" id="IPR017456">
    <property type="entry name" value="CTP_synthase_N"/>
</dbReference>
<comment type="catalytic activity">
    <reaction evidence="10 11">
        <text>UTP + L-glutamine + ATP + H2O = CTP + L-glutamate + ADP + phosphate + 2 H(+)</text>
        <dbReference type="Rhea" id="RHEA:26426"/>
        <dbReference type="ChEBI" id="CHEBI:15377"/>
        <dbReference type="ChEBI" id="CHEBI:15378"/>
        <dbReference type="ChEBI" id="CHEBI:29985"/>
        <dbReference type="ChEBI" id="CHEBI:30616"/>
        <dbReference type="ChEBI" id="CHEBI:37563"/>
        <dbReference type="ChEBI" id="CHEBI:43474"/>
        <dbReference type="ChEBI" id="CHEBI:46398"/>
        <dbReference type="ChEBI" id="CHEBI:58359"/>
        <dbReference type="ChEBI" id="CHEBI:456216"/>
        <dbReference type="EC" id="6.3.4.2"/>
    </reaction>
</comment>
<comment type="miscellaneous">
    <text evidence="11">CTPSs have evolved a hybrid strategy for distinguishing between UTP and CTP. The overlapping regions of the product feedback inhibitory and substrate sites recognize a common feature in both compounds, the triphosphate moiety. To differentiate isosteric substrate and product pyrimidine rings, an additional pocket far from the expected kinase/ligase catalytic site, specifically recognizes the cytosine and ribose portions of the product inhibitor.</text>
</comment>
<feature type="binding site" evidence="11">
    <location>
        <position position="230"/>
    </location>
    <ligand>
        <name>UTP</name>
        <dbReference type="ChEBI" id="CHEBI:46398"/>
    </ligand>
</feature>
<comment type="catalytic activity">
    <reaction evidence="11">
        <text>L-glutamine + H2O = L-glutamate + NH4(+)</text>
        <dbReference type="Rhea" id="RHEA:15889"/>
        <dbReference type="ChEBI" id="CHEBI:15377"/>
        <dbReference type="ChEBI" id="CHEBI:28938"/>
        <dbReference type="ChEBI" id="CHEBI:29985"/>
        <dbReference type="ChEBI" id="CHEBI:58359"/>
    </reaction>
</comment>
<keyword evidence="8 11" id="KW-0315">Glutamine amidotransferase</keyword>
<dbReference type="NCBIfam" id="NF003792">
    <property type="entry name" value="PRK05380.1"/>
    <property type="match status" value="1"/>
</dbReference>
<evidence type="ECO:0000256" key="6">
    <source>
        <dbReference type="ARBA" id="ARBA00022840"/>
    </source>
</evidence>
<feature type="active site" evidence="11">
    <location>
        <position position="509"/>
    </location>
</feature>
<dbReference type="GO" id="GO:0097268">
    <property type="term" value="C:cytoophidium"/>
    <property type="evidence" value="ECO:0007669"/>
    <property type="project" value="UniProtKB-ARBA"/>
</dbReference>
<comment type="function">
    <text evidence="11">Catalyzes the ATP-dependent amination of UTP to CTP with either L-glutamine or ammonia as the source of nitrogen. Regulates intracellular CTP levels through interactions with the four ribonucleotide triphosphates.</text>
</comment>
<protein>
    <recommendedName>
        <fullName evidence="11">CTP synthase</fullName>
        <ecNumber evidence="11">6.3.4.2</ecNumber>
    </recommendedName>
    <alternativeName>
        <fullName evidence="11">Cytidine 5'-triphosphate synthase</fullName>
    </alternativeName>
    <alternativeName>
        <fullName evidence="11">Cytidine triphosphate synthetase</fullName>
        <shortName evidence="11">CTP synthetase</shortName>
        <shortName evidence="11">CTPS</shortName>
    </alternativeName>
    <alternativeName>
        <fullName evidence="11">UTP--ammonia ligase</fullName>
    </alternativeName>
</protein>
<feature type="domain" description="CTP synthase N-terminal" evidence="13">
    <location>
        <begin position="9"/>
        <end position="273"/>
    </location>
</feature>
<feature type="active site" evidence="11">
    <location>
        <position position="511"/>
    </location>
</feature>
<name>A0A510JA17_9FUSO</name>
<dbReference type="EMBL" id="AP019822">
    <property type="protein sequence ID" value="BBM36162.1"/>
    <property type="molecule type" value="Genomic_DNA"/>
</dbReference>
<evidence type="ECO:0000256" key="4">
    <source>
        <dbReference type="ARBA" id="ARBA00022723"/>
    </source>
</evidence>
<dbReference type="HAMAP" id="MF_01227">
    <property type="entry name" value="PyrG"/>
    <property type="match status" value="1"/>
</dbReference>
<dbReference type="OrthoDB" id="9801107at2"/>
<proteinExistence type="inferred from homology"/>
<feature type="binding site" evidence="11">
    <location>
        <position position="407"/>
    </location>
    <ligand>
        <name>L-glutamine</name>
        <dbReference type="ChEBI" id="CHEBI:58359"/>
    </ligand>
</feature>
<dbReference type="InterPro" id="IPR033828">
    <property type="entry name" value="GATase1_CTP_Synthase"/>
</dbReference>
<dbReference type="SUPFAM" id="SSF52540">
    <property type="entry name" value="P-loop containing nucleoside triphosphate hydrolases"/>
    <property type="match status" value="1"/>
</dbReference>
<feature type="binding site" evidence="11">
    <location>
        <position position="147"/>
    </location>
    <ligand>
        <name>Mg(2+)</name>
        <dbReference type="ChEBI" id="CHEBI:18420"/>
    </ligand>
</feature>
<evidence type="ECO:0000313" key="14">
    <source>
        <dbReference type="EMBL" id="BBM36162.1"/>
    </source>
</evidence>
<feature type="binding site" evidence="11">
    <location>
        <begin position="194"/>
        <end position="199"/>
    </location>
    <ligand>
        <name>UTP</name>
        <dbReference type="ChEBI" id="CHEBI:46398"/>
    </ligand>
</feature>
<sequence>MRVKIDKTKFIFVTGGVVSSLGKGIVASSLGRLLKERGYKVTIQKFDPYINVDPGTMSPYQHGEVFVTEDGAETDLDLGHYERFINEDLTKYNNLTTGKIMSKIISKERKGEFLGGTVQTVPHVTDEIKYNIIKAAEESESDIVITEIGGTIGDIESDPFIEAIRQLKREVGRENIAYIHVTLLPYLKAAGELKTKPTQHSVKMLQGLGISPDVIIVRSEHPVDQNIKKKISIFCDIDEEAVIESLDADTLYEIPLTMERLGLADVICRHFKIENKKPALIEWSKMVEKFKNPKKLVKVAVVGKYVELKDAYISINEAIEHAGFNLDTKVEIDYLKAGNFDIEKLSSYDGILVPGGFGDRGIEGKIDAVRYARENKIPFFGICLGMQMACVEFARNVLGHKNATSTEFDRDTEYPIISLMEEQEGLEYLGGTMRLGAYPCILKDESIAANIYGKTSISERHRHRYEFNSKYKNEFEQAGMDIVGLSPDGNYVEVIEIKEHPYFLAVQYHPEFKSRPTKPHPLFTGWIKAVLKKRWT</sequence>
<evidence type="ECO:0000259" key="12">
    <source>
        <dbReference type="Pfam" id="PF00117"/>
    </source>
</evidence>
<feature type="region of interest" description="Amidoligase domain" evidence="11">
    <location>
        <begin position="1"/>
        <end position="273"/>
    </location>
</feature>
<dbReference type="FunFam" id="3.40.50.300:FF:000009">
    <property type="entry name" value="CTP synthase"/>
    <property type="match status" value="1"/>
</dbReference>
<feature type="domain" description="Glutamine amidotransferase" evidence="12">
    <location>
        <begin position="308"/>
        <end position="528"/>
    </location>
</feature>
<feature type="binding site" evidence="11">
    <location>
        <position position="464"/>
    </location>
    <ligand>
        <name>L-glutamine</name>
        <dbReference type="ChEBI" id="CHEBI:58359"/>
    </ligand>
</feature>
<feature type="binding site" evidence="11">
    <location>
        <position position="356"/>
    </location>
    <ligand>
        <name>L-glutamine</name>
        <dbReference type="ChEBI" id="CHEBI:58359"/>
    </ligand>
</feature>
<comment type="activity regulation">
    <text evidence="11">Allosterically activated by GTP, when glutamine is the substrate; GTP has no effect on the reaction when ammonia is the substrate. The allosteric effector GTP functions by stabilizing the protein conformation that binds the tetrahedral intermediate(s) formed during glutamine hydrolysis. Inhibited by the product CTP, via allosteric rather than competitive inhibition.</text>
</comment>
<dbReference type="InterPro" id="IPR027417">
    <property type="entry name" value="P-loop_NTPase"/>
</dbReference>
<evidence type="ECO:0000256" key="8">
    <source>
        <dbReference type="ARBA" id="ARBA00022962"/>
    </source>
</evidence>
<evidence type="ECO:0000259" key="13">
    <source>
        <dbReference type="Pfam" id="PF06418"/>
    </source>
</evidence>
<dbReference type="GO" id="GO:0005524">
    <property type="term" value="F:ATP binding"/>
    <property type="evidence" value="ECO:0007669"/>
    <property type="project" value="UniProtKB-KW"/>
</dbReference>
<dbReference type="Pfam" id="PF06418">
    <property type="entry name" value="CTP_synth_N"/>
    <property type="match status" value="1"/>
</dbReference>
<comment type="caution">
    <text evidence="11">Lacks conserved residue(s) required for the propagation of feature annotation.</text>
</comment>
<evidence type="ECO:0000256" key="2">
    <source>
        <dbReference type="ARBA" id="ARBA00007533"/>
    </source>
</evidence>
<evidence type="ECO:0000256" key="10">
    <source>
        <dbReference type="ARBA" id="ARBA00047781"/>
    </source>
</evidence>
<reference evidence="14 15" key="1">
    <citation type="submission" date="2019-07" db="EMBL/GenBank/DDBJ databases">
        <title>Complete Genome Sequence of Leptotrichia goodfellowii Strain JCM 16774.</title>
        <authorList>
            <person name="Watanabe S."/>
            <person name="Cui L."/>
        </authorList>
    </citation>
    <scope>NUCLEOTIDE SEQUENCE [LARGE SCALE GENOMIC DNA]</scope>
    <source>
        <strain evidence="14 15">JCM16774</strain>
    </source>
</reference>
<dbReference type="KEGG" id="lgo:JCM16774_1094"/>
<feature type="active site" description="Nucleophile; for glutamine hydrolysis" evidence="11">
    <location>
        <position position="383"/>
    </location>
</feature>
<dbReference type="PANTHER" id="PTHR11550">
    <property type="entry name" value="CTP SYNTHASE"/>
    <property type="match status" value="1"/>
</dbReference>
<feature type="binding site" evidence="11">
    <location>
        <begin position="20"/>
        <end position="25"/>
    </location>
    <ligand>
        <name>ATP</name>
        <dbReference type="ChEBI" id="CHEBI:30616"/>
    </ligand>
</feature>
<comment type="subunit">
    <text evidence="11">Homotetramer.</text>
</comment>
<keyword evidence="5 11" id="KW-0547">Nucleotide-binding</keyword>
<dbReference type="PROSITE" id="PS51273">
    <property type="entry name" value="GATASE_TYPE_1"/>
    <property type="match status" value="1"/>
</dbReference>
<accession>A0A510JA17</accession>
<dbReference type="Gene3D" id="3.40.50.880">
    <property type="match status" value="1"/>
</dbReference>
<feature type="binding site" evidence="11">
    <location>
        <begin position="384"/>
        <end position="387"/>
    </location>
    <ligand>
        <name>L-glutamine</name>
        <dbReference type="ChEBI" id="CHEBI:58359"/>
    </ligand>
</feature>
<keyword evidence="7 11" id="KW-0460">Magnesium</keyword>
<keyword evidence="6 11" id="KW-0067">ATP-binding</keyword>
<organism evidence="14 15">
    <name type="scientific">Pseudoleptotrichia goodfellowii</name>
    <dbReference type="NCBI Taxonomy" id="157692"/>
    <lineage>
        <taxon>Bacteria</taxon>
        <taxon>Fusobacteriati</taxon>
        <taxon>Fusobacteriota</taxon>
        <taxon>Fusobacteriia</taxon>
        <taxon>Fusobacteriales</taxon>
        <taxon>Leptotrichiaceae</taxon>
        <taxon>Pseudoleptotrichia</taxon>
    </lineage>
</organism>
<dbReference type="EC" id="6.3.4.2" evidence="11"/>
<evidence type="ECO:0000256" key="11">
    <source>
        <dbReference type="HAMAP-Rule" id="MF_01227"/>
    </source>
</evidence>
<gene>
    <name evidence="11 14" type="primary">pyrG</name>
    <name evidence="14" type="ORF">JCM16774_1094</name>
</gene>
<dbReference type="Gene3D" id="3.40.50.300">
    <property type="entry name" value="P-loop containing nucleotide triphosphate hydrolases"/>
    <property type="match status" value="1"/>
</dbReference>
<dbReference type="Proteomes" id="UP000321606">
    <property type="component" value="Chromosome"/>
</dbReference>
<dbReference type="NCBIfam" id="TIGR00337">
    <property type="entry name" value="PyrG"/>
    <property type="match status" value="1"/>
</dbReference>
<feature type="binding site" evidence="11">
    <location>
        <position position="77"/>
    </location>
    <ligand>
        <name>ATP</name>
        <dbReference type="ChEBI" id="CHEBI:30616"/>
    </ligand>
</feature>